<dbReference type="Pfam" id="PF01636">
    <property type="entry name" value="APH"/>
    <property type="match status" value="1"/>
</dbReference>
<organism evidence="2 3">
    <name type="scientific">Chryseobacterium nakagawai</name>
    <dbReference type="NCBI Taxonomy" id="1241982"/>
    <lineage>
        <taxon>Bacteria</taxon>
        <taxon>Pseudomonadati</taxon>
        <taxon>Bacteroidota</taxon>
        <taxon>Flavobacteriia</taxon>
        <taxon>Flavobacteriales</taxon>
        <taxon>Weeksellaceae</taxon>
        <taxon>Chryseobacterium group</taxon>
        <taxon>Chryseobacterium</taxon>
    </lineage>
</organism>
<proteinExistence type="predicted"/>
<name>A0AAD0YNZ5_CHRNA</name>
<sequence>MTEIHKLKNILNHFYPIVVRNITIMEPGWAALAYKVYTDDGNLFFLKVYDKNRRSIAYILDSVPTYLFFIDWLNSDALLKGKISKLTHTHDGDIKIEDENYIYILMEYIEGHTVGERQLTGKQIKELADIVARLHTTPPPVSIHTESITEKFQLLFLNTLKEWLTSELGTLKPGIQDVLMPFRISLIRQIDELEARKTELSEGNFSFVLCHTDIHNWNIIADENNIHLIDWEGIKYAPAEADIFGFYQEAYFLEFMKCYQDLRPSYEINMELLRYYMMSRHMTDLWEGIEQLQFDQLCSEEYISQLKGLKVVCEENEAFVKLF</sequence>
<evidence type="ECO:0000313" key="3">
    <source>
        <dbReference type="Proteomes" id="UP000278288"/>
    </source>
</evidence>
<reference evidence="2 3" key="1">
    <citation type="submission" date="2018-11" db="EMBL/GenBank/DDBJ databases">
        <title>Proposal to divide the Flavobacteriaceae and reorganize its genera based on Amino Acid Identity values calculated from whole genome sequences.</title>
        <authorList>
            <person name="Nicholson A.C."/>
            <person name="Gulvik C.A."/>
            <person name="Whitney A.M."/>
            <person name="Humrighouse B.W."/>
            <person name="Bell M."/>
            <person name="Holmes B."/>
            <person name="Steigerwalt A.G."/>
            <person name="Villarma A."/>
            <person name="Sheth M."/>
            <person name="Batra D."/>
            <person name="Pryor J."/>
            <person name="Bernardet J.-F."/>
            <person name="Hugo C."/>
            <person name="Kampfer P."/>
            <person name="Newman J."/>
            <person name="McQuiston J.R."/>
        </authorList>
    </citation>
    <scope>NUCLEOTIDE SEQUENCE [LARGE SCALE GENOMIC DNA]</scope>
    <source>
        <strain evidence="2 3">G0041</strain>
    </source>
</reference>
<evidence type="ECO:0000313" key="2">
    <source>
        <dbReference type="EMBL" id="AZA91933.1"/>
    </source>
</evidence>
<dbReference type="Gene3D" id="1.20.58.840">
    <property type="match status" value="1"/>
</dbReference>
<dbReference type="EMBL" id="CP033923">
    <property type="protein sequence ID" value="AZA91933.1"/>
    <property type="molecule type" value="Genomic_DNA"/>
</dbReference>
<dbReference type="SUPFAM" id="SSF56112">
    <property type="entry name" value="Protein kinase-like (PK-like)"/>
    <property type="match status" value="1"/>
</dbReference>
<evidence type="ECO:0000259" key="1">
    <source>
        <dbReference type="Pfam" id="PF01636"/>
    </source>
</evidence>
<dbReference type="InterPro" id="IPR002575">
    <property type="entry name" value="Aminoglycoside_PTrfase"/>
</dbReference>
<dbReference type="AlphaFoldDB" id="A0AAD0YNZ5"/>
<dbReference type="Proteomes" id="UP000278288">
    <property type="component" value="Chromosome"/>
</dbReference>
<keyword evidence="3" id="KW-1185">Reference proteome</keyword>
<dbReference type="Gene3D" id="3.30.200.20">
    <property type="entry name" value="Phosphorylase Kinase, domain 1"/>
    <property type="match status" value="1"/>
</dbReference>
<dbReference type="InterPro" id="IPR051678">
    <property type="entry name" value="AGP_Transferase"/>
</dbReference>
<gene>
    <name evidence="2" type="ORF">EG343_15560</name>
</gene>
<dbReference type="PANTHER" id="PTHR21310">
    <property type="entry name" value="AMINOGLYCOSIDE PHOSPHOTRANSFERASE-RELATED-RELATED"/>
    <property type="match status" value="1"/>
</dbReference>
<dbReference type="PANTHER" id="PTHR21310:SF15">
    <property type="entry name" value="AMINOGLYCOSIDE PHOSPHOTRANSFERASE DOMAIN-CONTAINING PROTEIN"/>
    <property type="match status" value="1"/>
</dbReference>
<protein>
    <recommendedName>
        <fullName evidence="1">Aminoglycoside phosphotransferase domain-containing protein</fullName>
    </recommendedName>
</protein>
<accession>A0AAD0YNZ5</accession>
<feature type="domain" description="Aminoglycoside phosphotransferase" evidence="1">
    <location>
        <begin position="26"/>
        <end position="247"/>
    </location>
</feature>
<dbReference type="InterPro" id="IPR011009">
    <property type="entry name" value="Kinase-like_dom_sf"/>
</dbReference>
<dbReference type="KEGG" id="cnk:EG343_15560"/>
<dbReference type="RefSeq" id="WP_123858669.1">
    <property type="nucleotide sequence ID" value="NZ_CP033923.1"/>
</dbReference>
<dbReference type="Gene3D" id="1.10.510.10">
    <property type="entry name" value="Transferase(Phosphotransferase) domain 1"/>
    <property type="match status" value="1"/>
</dbReference>